<dbReference type="Proteomes" id="UP000694563">
    <property type="component" value="Chromosome 35"/>
</dbReference>
<protein>
    <submittedName>
        <fullName evidence="1">Uncharacterized protein</fullName>
    </submittedName>
</protein>
<evidence type="ECO:0000313" key="1">
    <source>
        <dbReference type="Ensembl" id="ENSCUSP00005019924.1"/>
    </source>
</evidence>
<reference evidence="1" key="2">
    <citation type="submission" date="2025-08" db="UniProtKB">
        <authorList>
            <consortium name="Ensembl"/>
        </authorList>
    </citation>
    <scope>IDENTIFICATION</scope>
</reference>
<sequence length="124" mass="13342">RCHCSGVTAADFWGSQEIFGVHTCPGSQVLIPLTWGSGVAAQVFLLHLFEFQNTFLGSTPVWVHRYRVLPPGAPSTGLRCCCSTFSAPTPAQVSSPAAQVSRCTRWCCSRLEGCANPLAHTPHL</sequence>
<accession>A0A8C3UXS3</accession>
<dbReference type="AlphaFoldDB" id="A0A8C3UXS3"/>
<dbReference type="Ensembl" id="ENSCUST00005020670.1">
    <property type="protein sequence ID" value="ENSCUSP00005019924.1"/>
    <property type="gene ID" value="ENSCUSG00005012715.1"/>
</dbReference>
<reference evidence="1" key="1">
    <citation type="submission" date="2020-10" db="EMBL/GenBank/DDBJ databases">
        <title>Catharus ustulatus (Swainson's thrush) genome, bCatUst1, primary haplotype v2.</title>
        <authorList>
            <person name="Delmore K."/>
            <person name="Vafadar M."/>
            <person name="Formenti G."/>
            <person name="Chow W."/>
            <person name="Pelan S."/>
            <person name="Howe K."/>
            <person name="Rhie A."/>
            <person name="Mountcastle J."/>
            <person name="Haase B."/>
            <person name="Fedrigo O."/>
            <person name="Jarvis E.D."/>
        </authorList>
    </citation>
    <scope>NUCLEOTIDE SEQUENCE [LARGE SCALE GENOMIC DNA]</scope>
</reference>
<proteinExistence type="predicted"/>
<reference evidence="1" key="3">
    <citation type="submission" date="2025-09" db="UniProtKB">
        <authorList>
            <consortium name="Ensembl"/>
        </authorList>
    </citation>
    <scope>IDENTIFICATION</scope>
</reference>
<keyword evidence="2" id="KW-1185">Reference proteome</keyword>
<name>A0A8C3UXS3_CATUS</name>
<evidence type="ECO:0000313" key="2">
    <source>
        <dbReference type="Proteomes" id="UP000694563"/>
    </source>
</evidence>
<organism evidence="1 2">
    <name type="scientific">Catharus ustulatus</name>
    <name type="common">Russet-backed thrush</name>
    <name type="synonym">Hylocichla ustulatus</name>
    <dbReference type="NCBI Taxonomy" id="91951"/>
    <lineage>
        <taxon>Eukaryota</taxon>
        <taxon>Metazoa</taxon>
        <taxon>Chordata</taxon>
        <taxon>Craniata</taxon>
        <taxon>Vertebrata</taxon>
        <taxon>Euteleostomi</taxon>
        <taxon>Archelosauria</taxon>
        <taxon>Archosauria</taxon>
        <taxon>Dinosauria</taxon>
        <taxon>Saurischia</taxon>
        <taxon>Theropoda</taxon>
        <taxon>Coelurosauria</taxon>
        <taxon>Aves</taxon>
        <taxon>Neognathae</taxon>
        <taxon>Neoaves</taxon>
        <taxon>Telluraves</taxon>
        <taxon>Australaves</taxon>
        <taxon>Passeriformes</taxon>
        <taxon>Turdidae</taxon>
        <taxon>Catharus</taxon>
    </lineage>
</organism>